<dbReference type="Pfam" id="PF07730">
    <property type="entry name" value="HisKA_3"/>
    <property type="match status" value="1"/>
</dbReference>
<organism evidence="11 12">
    <name type="scientific">Actinomadura craniellae</name>
    <dbReference type="NCBI Taxonomy" id="2231787"/>
    <lineage>
        <taxon>Bacteria</taxon>
        <taxon>Bacillati</taxon>
        <taxon>Actinomycetota</taxon>
        <taxon>Actinomycetes</taxon>
        <taxon>Streptosporangiales</taxon>
        <taxon>Thermomonosporaceae</taxon>
        <taxon>Actinomadura</taxon>
    </lineage>
</organism>
<feature type="region of interest" description="Disordered" evidence="9">
    <location>
        <begin position="400"/>
        <end position="443"/>
    </location>
</feature>
<proteinExistence type="predicted"/>
<dbReference type="EMBL" id="QLYX01000026">
    <property type="protein sequence ID" value="RAY10699.1"/>
    <property type="molecule type" value="Genomic_DNA"/>
</dbReference>
<evidence type="ECO:0000256" key="1">
    <source>
        <dbReference type="ARBA" id="ARBA00000085"/>
    </source>
</evidence>
<evidence type="ECO:0000256" key="4">
    <source>
        <dbReference type="ARBA" id="ARBA00022679"/>
    </source>
</evidence>
<dbReference type="PANTHER" id="PTHR24421">
    <property type="entry name" value="NITRATE/NITRITE SENSOR PROTEIN NARX-RELATED"/>
    <property type="match status" value="1"/>
</dbReference>
<dbReference type="OrthoDB" id="227596at2"/>
<dbReference type="PANTHER" id="PTHR24421:SF10">
    <property type="entry name" value="NITRATE_NITRITE SENSOR PROTEIN NARQ"/>
    <property type="match status" value="1"/>
</dbReference>
<dbReference type="GO" id="GO:0000155">
    <property type="term" value="F:phosphorelay sensor kinase activity"/>
    <property type="evidence" value="ECO:0007669"/>
    <property type="project" value="InterPro"/>
</dbReference>
<dbReference type="EC" id="2.7.13.3" evidence="2"/>
<evidence type="ECO:0000256" key="9">
    <source>
        <dbReference type="SAM" id="MobiDB-lite"/>
    </source>
</evidence>
<keyword evidence="4" id="KW-0808">Transferase</keyword>
<dbReference type="AlphaFoldDB" id="A0A365GV77"/>
<keyword evidence="7" id="KW-0067">ATP-binding</keyword>
<dbReference type="GO" id="GO:0046983">
    <property type="term" value="F:protein dimerization activity"/>
    <property type="evidence" value="ECO:0007669"/>
    <property type="project" value="InterPro"/>
</dbReference>
<comment type="caution">
    <text evidence="11">The sequence shown here is derived from an EMBL/GenBank/DDBJ whole genome shotgun (WGS) entry which is preliminary data.</text>
</comment>
<keyword evidence="8" id="KW-0902">Two-component regulatory system</keyword>
<dbReference type="Gene3D" id="3.30.565.10">
    <property type="entry name" value="Histidine kinase-like ATPase, C-terminal domain"/>
    <property type="match status" value="1"/>
</dbReference>
<feature type="domain" description="Histidine kinase/HSP90-like ATPase" evidence="10">
    <location>
        <begin position="313"/>
        <end position="403"/>
    </location>
</feature>
<evidence type="ECO:0000259" key="10">
    <source>
        <dbReference type="SMART" id="SM00387"/>
    </source>
</evidence>
<evidence type="ECO:0000313" key="11">
    <source>
        <dbReference type="EMBL" id="RAY10699.1"/>
    </source>
</evidence>
<evidence type="ECO:0000256" key="6">
    <source>
        <dbReference type="ARBA" id="ARBA00022777"/>
    </source>
</evidence>
<dbReference type="InterPro" id="IPR003594">
    <property type="entry name" value="HATPase_dom"/>
</dbReference>
<evidence type="ECO:0000256" key="2">
    <source>
        <dbReference type="ARBA" id="ARBA00012438"/>
    </source>
</evidence>
<dbReference type="InterPro" id="IPR050482">
    <property type="entry name" value="Sensor_HK_TwoCompSys"/>
</dbReference>
<sequence length="443" mass="46626">MRAAGRPAPRPAAAARHRLTGIGLALERLLVCGPPAAAGAAACLALTGRPGGWAGLAAAFAAGALVHPLRDRLRRAADRPPRRRRDPRLLADRISRSVQEAPGPAEALVTALATVREALRVPGAAAEVSGDEIRVSGELGEQPYDLPLVWHGERVGRMLVARPEGGRHLDARLLGMLAVHLADVAHAVRLTADLQRSRERILTAREEERRRLRRDLHDGLGPTLASLAMSLDAARLTLTTSPERVEPLLAELRGRMAVAIGDIRELVSELRPPALDDLGLEGAIRSWADGCCERVDVRMETGADGEVGDLPAAVEVAAYRIVQEALANVRLHSSSPSAQVRLSRGADLRITVSDAGVGLPDRLTGGTGLRAMREHAAELGGTCTVRPRPGGGTVVVARLPLVPVEPESRRGHPDADRPPRSGGAGAAPARGDGDPLRGGAVDP</sequence>
<feature type="compositionally biased region" description="Basic and acidic residues" evidence="9">
    <location>
        <begin position="406"/>
        <end position="419"/>
    </location>
</feature>
<dbReference type="CDD" id="cd16917">
    <property type="entry name" value="HATPase_UhpB-NarQ-NarX-like"/>
    <property type="match status" value="1"/>
</dbReference>
<dbReference type="SUPFAM" id="SSF55874">
    <property type="entry name" value="ATPase domain of HSP90 chaperone/DNA topoisomerase II/histidine kinase"/>
    <property type="match status" value="1"/>
</dbReference>
<dbReference type="InterPro" id="IPR011712">
    <property type="entry name" value="Sig_transdc_His_kin_sub3_dim/P"/>
</dbReference>
<evidence type="ECO:0000256" key="8">
    <source>
        <dbReference type="ARBA" id="ARBA00023012"/>
    </source>
</evidence>
<dbReference type="RefSeq" id="WP_111872257.1">
    <property type="nucleotide sequence ID" value="NZ_QLYX01000026.1"/>
</dbReference>
<keyword evidence="12" id="KW-1185">Reference proteome</keyword>
<evidence type="ECO:0000256" key="5">
    <source>
        <dbReference type="ARBA" id="ARBA00022741"/>
    </source>
</evidence>
<dbReference type="GO" id="GO:0016020">
    <property type="term" value="C:membrane"/>
    <property type="evidence" value="ECO:0007669"/>
    <property type="project" value="InterPro"/>
</dbReference>
<dbReference type="Proteomes" id="UP000251891">
    <property type="component" value="Unassembled WGS sequence"/>
</dbReference>
<dbReference type="SMART" id="SM00387">
    <property type="entry name" value="HATPase_c"/>
    <property type="match status" value="1"/>
</dbReference>
<evidence type="ECO:0000313" key="12">
    <source>
        <dbReference type="Proteomes" id="UP000251891"/>
    </source>
</evidence>
<protein>
    <recommendedName>
        <fullName evidence="2">histidine kinase</fullName>
        <ecNumber evidence="2">2.7.13.3</ecNumber>
    </recommendedName>
</protein>
<keyword evidence="5" id="KW-0547">Nucleotide-binding</keyword>
<dbReference type="GO" id="GO:0005524">
    <property type="term" value="F:ATP binding"/>
    <property type="evidence" value="ECO:0007669"/>
    <property type="project" value="UniProtKB-KW"/>
</dbReference>
<reference evidence="11 12" key="1">
    <citation type="submission" date="2018-06" db="EMBL/GenBank/DDBJ databases">
        <title>Actinomadura craniellae sp. nov. isolated from marine sponge Craniella sp.</title>
        <authorList>
            <person name="Li L."/>
            <person name="Xu Q.H."/>
            <person name="Lin H.W."/>
            <person name="Lu Y.H."/>
        </authorList>
    </citation>
    <scope>NUCLEOTIDE SEQUENCE [LARGE SCALE GENOMIC DNA]</scope>
    <source>
        <strain evidence="11 12">LHW63021</strain>
    </source>
</reference>
<accession>A0A365GV77</accession>
<dbReference type="InterPro" id="IPR036890">
    <property type="entry name" value="HATPase_C_sf"/>
</dbReference>
<comment type="catalytic activity">
    <reaction evidence="1">
        <text>ATP + protein L-histidine = ADP + protein N-phospho-L-histidine.</text>
        <dbReference type="EC" id="2.7.13.3"/>
    </reaction>
</comment>
<keyword evidence="6 11" id="KW-0418">Kinase</keyword>
<dbReference type="Pfam" id="PF02518">
    <property type="entry name" value="HATPase_c"/>
    <property type="match status" value="1"/>
</dbReference>
<name>A0A365GV77_9ACTN</name>
<evidence type="ECO:0000256" key="7">
    <source>
        <dbReference type="ARBA" id="ARBA00022840"/>
    </source>
</evidence>
<keyword evidence="3" id="KW-0597">Phosphoprotein</keyword>
<dbReference type="Gene3D" id="1.20.5.1930">
    <property type="match status" value="1"/>
</dbReference>
<gene>
    <name evidence="11" type="ORF">DPM19_34155</name>
</gene>
<evidence type="ECO:0000256" key="3">
    <source>
        <dbReference type="ARBA" id="ARBA00022553"/>
    </source>
</evidence>